<dbReference type="PANTHER" id="PTHR11102:SF160">
    <property type="entry name" value="ERAD-ASSOCIATED E3 UBIQUITIN-PROTEIN LIGASE COMPONENT HRD3"/>
    <property type="match status" value="1"/>
</dbReference>
<reference evidence="3 4" key="1">
    <citation type="journal article" date="2014" name="Nat. Commun.">
        <title>Klebsormidium flaccidum genome reveals primary factors for plant terrestrial adaptation.</title>
        <authorList>
            <person name="Hori K."/>
            <person name="Maruyama F."/>
            <person name="Fujisawa T."/>
            <person name="Togashi T."/>
            <person name="Yamamoto N."/>
            <person name="Seo M."/>
            <person name="Sato S."/>
            <person name="Yamada T."/>
            <person name="Mori H."/>
            <person name="Tajima N."/>
            <person name="Moriyama T."/>
            <person name="Ikeuchi M."/>
            <person name="Watanabe M."/>
            <person name="Wada H."/>
            <person name="Kobayashi K."/>
            <person name="Saito M."/>
            <person name="Masuda T."/>
            <person name="Sasaki-Sekimoto Y."/>
            <person name="Mashiguchi K."/>
            <person name="Awai K."/>
            <person name="Shimojima M."/>
            <person name="Masuda S."/>
            <person name="Iwai M."/>
            <person name="Nobusawa T."/>
            <person name="Narise T."/>
            <person name="Kondo S."/>
            <person name="Saito H."/>
            <person name="Sato R."/>
            <person name="Murakawa M."/>
            <person name="Ihara Y."/>
            <person name="Oshima-Yamada Y."/>
            <person name="Ohtaka K."/>
            <person name="Satoh M."/>
            <person name="Sonobe K."/>
            <person name="Ishii M."/>
            <person name="Ohtani R."/>
            <person name="Kanamori-Sato M."/>
            <person name="Honoki R."/>
            <person name="Miyazaki D."/>
            <person name="Mochizuki H."/>
            <person name="Umetsu J."/>
            <person name="Higashi K."/>
            <person name="Shibata D."/>
            <person name="Kamiya Y."/>
            <person name="Sato N."/>
            <person name="Nakamura Y."/>
            <person name="Tabata S."/>
            <person name="Ida S."/>
            <person name="Kurokawa K."/>
            <person name="Ohta H."/>
        </authorList>
    </citation>
    <scope>NUCLEOTIDE SEQUENCE [LARGE SCALE GENOMIC DNA]</scope>
    <source>
        <strain evidence="3 4">NIES-2285</strain>
    </source>
</reference>
<evidence type="ECO:0000256" key="1">
    <source>
        <dbReference type="ARBA" id="ARBA00038101"/>
    </source>
</evidence>
<dbReference type="STRING" id="105231.A0A1Y1I962"/>
<evidence type="ECO:0000313" key="4">
    <source>
        <dbReference type="Proteomes" id="UP000054558"/>
    </source>
</evidence>
<evidence type="ECO:0000313" key="3">
    <source>
        <dbReference type="EMBL" id="GAQ85671.1"/>
    </source>
</evidence>
<dbReference type="AlphaFoldDB" id="A0A1Y1I962"/>
<dbReference type="InterPro" id="IPR006597">
    <property type="entry name" value="Sel1-like"/>
</dbReference>
<name>A0A1Y1I962_KLENI</name>
<protein>
    <submittedName>
        <fullName evidence="3">Uncharacterized protein</fullName>
    </submittedName>
</protein>
<dbReference type="OMA" id="FRWTERA"/>
<dbReference type="SUPFAM" id="SSF81901">
    <property type="entry name" value="HCP-like"/>
    <property type="match status" value="2"/>
</dbReference>
<keyword evidence="4" id="KW-1185">Reference proteome</keyword>
<dbReference type="EMBL" id="DF237197">
    <property type="protein sequence ID" value="GAQ85671.1"/>
    <property type="molecule type" value="Genomic_DNA"/>
</dbReference>
<dbReference type="Proteomes" id="UP000054558">
    <property type="component" value="Unassembled WGS sequence"/>
</dbReference>
<dbReference type="PANTHER" id="PTHR11102">
    <property type="entry name" value="SEL-1-LIKE PROTEIN"/>
    <property type="match status" value="1"/>
</dbReference>
<accession>A0A1Y1I962</accession>
<organism evidence="3 4">
    <name type="scientific">Klebsormidium nitens</name>
    <name type="common">Green alga</name>
    <name type="synonym">Ulothrix nitens</name>
    <dbReference type="NCBI Taxonomy" id="105231"/>
    <lineage>
        <taxon>Eukaryota</taxon>
        <taxon>Viridiplantae</taxon>
        <taxon>Streptophyta</taxon>
        <taxon>Klebsormidiophyceae</taxon>
        <taxon>Klebsormidiales</taxon>
        <taxon>Klebsormidiaceae</taxon>
        <taxon>Klebsormidium</taxon>
    </lineage>
</organism>
<sequence length="616" mass="66892">MESSTPVPVSQMAFGEAAAMDEQADVINGRDQGLPPLSKLLKVATCKELDAFVARIFFLKKAEGGGVRTTGLVPAWFPNIDNRTEKYVHRAQKLKKHELLLVLEAALTSYRNEPQGREALKALQYGITEYFKEPKCHLRLFLQRILTNYLISLTGVPVGQPDGGGSPLVRSPPPTSAQNSRLAGLSQEVGEPGAGAAASGFAEDVHREDVVAKRKRVEPETRTTAPNGSLDQEGASPAFASSLMTSPVTLGPVVDPSLPPGLETDSTSLEEDFEGQSDWLPIPEPPPAERLQPYIRTKSTFPELMQVVEAEQGAPQDHFELGMYYLIPMRGAPYDEKKAFMWFNIAAASVGLNEGSPQAWALLAWCYFYAVGVAEDREGGVMCARRVPWDPVAMFILGVAYAEGSGGVERDLEESNKWLKAATEGLQQSSAFNDPFTQQLLGLCCLNGHGGTDRSVGLHWIRKAAIRGYLSACNVLGNRLRGAGQVREAFEWTFKAAEGGYASAQLALAKDFLHGSDAEAYFKLAAEKGLSDAQFELGVKYVEVEKDLDKGLKWLRRAAAQKHRKAEAYLAEIENEEIRKGTLVVSRKVLLGAGSCCGALSNLSIAENQSLTEVGS</sequence>
<dbReference type="Gene3D" id="1.25.40.10">
    <property type="entry name" value="Tetratricopeptide repeat domain"/>
    <property type="match status" value="2"/>
</dbReference>
<dbReference type="Pfam" id="PF08238">
    <property type="entry name" value="Sel1"/>
    <property type="match status" value="5"/>
</dbReference>
<dbReference type="InterPro" id="IPR011990">
    <property type="entry name" value="TPR-like_helical_dom_sf"/>
</dbReference>
<feature type="compositionally biased region" description="Basic and acidic residues" evidence="2">
    <location>
        <begin position="203"/>
        <end position="221"/>
    </location>
</feature>
<proteinExistence type="inferred from homology"/>
<comment type="similarity">
    <text evidence="1">Belongs to the sel-1 family.</text>
</comment>
<feature type="region of interest" description="Disordered" evidence="2">
    <location>
        <begin position="162"/>
        <end position="234"/>
    </location>
</feature>
<dbReference type="InterPro" id="IPR050767">
    <property type="entry name" value="Sel1_AlgK"/>
</dbReference>
<gene>
    <name evidence="3" type="ORF">KFL_002480090</name>
</gene>
<evidence type="ECO:0000256" key="2">
    <source>
        <dbReference type="SAM" id="MobiDB-lite"/>
    </source>
</evidence>
<dbReference type="SMART" id="SM00671">
    <property type="entry name" value="SEL1"/>
    <property type="match status" value="6"/>
</dbReference>